<evidence type="ECO:0000313" key="1">
    <source>
        <dbReference type="Proteomes" id="UP000046395"/>
    </source>
</evidence>
<reference evidence="1" key="1">
    <citation type="submission" date="2013-11" db="EMBL/GenBank/DDBJ databases">
        <authorList>
            <person name="Aslett M."/>
        </authorList>
    </citation>
    <scope>NUCLEOTIDE SEQUENCE [LARGE SCALE GENOMIC DNA]</scope>
    <source>
        <strain evidence="1">Edinburgh</strain>
    </source>
</reference>
<dbReference type="WBParaSite" id="TMUE_3000011755.4">
    <property type="protein sequence ID" value="TMUE_3000011755.4"/>
    <property type="gene ID" value="WBGene00292508"/>
</dbReference>
<dbReference type="WBParaSite" id="TMUE_3000011755.1">
    <property type="protein sequence ID" value="TMUE_3000011755.1"/>
    <property type="gene ID" value="WBGene00292508"/>
</dbReference>
<dbReference type="WBParaSite" id="TMUE_3000011755.7">
    <property type="protein sequence ID" value="TMUE_3000011755.7"/>
    <property type="gene ID" value="WBGene00292508"/>
</dbReference>
<dbReference type="CDD" id="cd00084">
    <property type="entry name" value="HMG-box_SF"/>
    <property type="match status" value="1"/>
</dbReference>
<dbReference type="Gene3D" id="1.10.30.10">
    <property type="entry name" value="High mobility group box domain"/>
    <property type="match status" value="1"/>
</dbReference>
<keyword evidence="1" id="KW-1185">Reference proteome</keyword>
<protein>
    <submittedName>
        <fullName evidence="2">HMG box domain-containing protein</fullName>
    </submittedName>
</protein>
<dbReference type="WBParaSite" id="TMUE_3000011755.6">
    <property type="protein sequence ID" value="TMUE_3000011755.6"/>
    <property type="gene ID" value="WBGene00292508"/>
</dbReference>
<dbReference type="Proteomes" id="UP000046395">
    <property type="component" value="Unassembled WGS sequence"/>
</dbReference>
<proteinExistence type="predicted"/>
<dbReference type="AlphaFoldDB" id="A0A5S6QWX3"/>
<sequence>MPKKSLTPYLYFMNENIPPSQSGDELFRTVVEVNEKWKAMAAEERTEWKEKVQSIKNKSAYKLHGQLLRMIAALCKAQPQQQSRKQKYGVEKLAIPENYRALRLMRDKNLSVLLDMWNFQLKKVPFKIMSQLHFMAGVWEKDLQVSSSIVEVCIIGFTLHEGVMLCFDGYYDTADEQMWHTLAFDIEDATSACVNEINFLVPLINYAAFEKLIKRAQATRIPNNTGFSVKVFYAEDFFAALKIWIERHRELFTDFFDCGTVVETAVPKIRCDVHRAMRGKCHAMQCCPLDFVSYLIGTYFNYLREVFPDIGLAGKPLAYFKQSMVEY</sequence>
<dbReference type="WBParaSite" id="TMUE_3000011755.2">
    <property type="protein sequence ID" value="TMUE_3000011755.2"/>
    <property type="gene ID" value="WBGene00292508"/>
</dbReference>
<dbReference type="WBParaSite" id="TMUE_3000011755.3">
    <property type="protein sequence ID" value="TMUE_3000011755.3"/>
    <property type="gene ID" value="WBGene00292508"/>
</dbReference>
<reference evidence="2" key="3">
    <citation type="submission" date="2019-12" db="UniProtKB">
        <authorList>
            <consortium name="WormBaseParasite"/>
        </authorList>
    </citation>
    <scope>IDENTIFICATION</scope>
</reference>
<dbReference type="SUPFAM" id="SSF47095">
    <property type="entry name" value="HMG-box"/>
    <property type="match status" value="1"/>
</dbReference>
<dbReference type="WBParaSite" id="TMUE_3000011755.5">
    <property type="protein sequence ID" value="TMUE_3000011755.5"/>
    <property type="gene ID" value="WBGene00292508"/>
</dbReference>
<reference evidence="1" key="2">
    <citation type="submission" date="2014-03" db="EMBL/GenBank/DDBJ databases">
        <title>The whipworm genome and dual-species transcriptomics of an intimate host-pathogen interaction.</title>
        <authorList>
            <person name="Foth B.J."/>
            <person name="Tsai I.J."/>
            <person name="Reid A.J."/>
            <person name="Bancroft A.J."/>
            <person name="Nichol S."/>
            <person name="Tracey A."/>
            <person name="Holroyd N."/>
            <person name="Cotton J.A."/>
            <person name="Stanley E.J."/>
            <person name="Zarowiecki M."/>
            <person name="Liu J.Z."/>
            <person name="Huckvale T."/>
            <person name="Cooper P.J."/>
            <person name="Grencis R.K."/>
            <person name="Berriman M."/>
        </authorList>
    </citation>
    <scope>NUCLEOTIDE SEQUENCE [LARGE SCALE GENOMIC DNA]</scope>
    <source>
        <strain evidence="1">Edinburgh</strain>
    </source>
</reference>
<name>A0A5S6QWX3_TRIMR</name>
<accession>A0A5S6QWX3</accession>
<organism evidence="1 2">
    <name type="scientific">Trichuris muris</name>
    <name type="common">Mouse whipworm</name>
    <dbReference type="NCBI Taxonomy" id="70415"/>
    <lineage>
        <taxon>Eukaryota</taxon>
        <taxon>Metazoa</taxon>
        <taxon>Ecdysozoa</taxon>
        <taxon>Nematoda</taxon>
        <taxon>Enoplea</taxon>
        <taxon>Dorylaimia</taxon>
        <taxon>Trichinellida</taxon>
        <taxon>Trichuridae</taxon>
        <taxon>Trichuris</taxon>
    </lineage>
</organism>
<evidence type="ECO:0000313" key="2">
    <source>
        <dbReference type="WBParaSite" id="TMUE_3000011755.1"/>
    </source>
</evidence>
<dbReference type="STRING" id="70415.A0A5S6QWX3"/>
<dbReference type="WBParaSite" id="TMUE_3000011755.8">
    <property type="protein sequence ID" value="TMUE_3000011755.8"/>
    <property type="gene ID" value="WBGene00292508"/>
</dbReference>
<dbReference type="InterPro" id="IPR036910">
    <property type="entry name" value="HMG_box_dom_sf"/>
</dbReference>